<dbReference type="PANTHER" id="PTHR11533">
    <property type="entry name" value="PROTEASE M1 ZINC METALLOPROTEASE"/>
    <property type="match status" value="1"/>
</dbReference>
<evidence type="ECO:0000313" key="4">
    <source>
        <dbReference type="Proteomes" id="UP000267187"/>
    </source>
</evidence>
<dbReference type="AlphaFoldDB" id="A0A3M0A325"/>
<dbReference type="PANTHER" id="PTHR11533:SF174">
    <property type="entry name" value="PUROMYCIN-SENSITIVE AMINOPEPTIDASE-RELATED"/>
    <property type="match status" value="1"/>
</dbReference>
<gene>
    <name evidence="3" type="ORF">DFR27_1666</name>
</gene>
<dbReference type="GO" id="GO:0042277">
    <property type="term" value="F:peptide binding"/>
    <property type="evidence" value="ECO:0007669"/>
    <property type="project" value="TreeGrafter"/>
</dbReference>
<keyword evidence="3" id="KW-0031">Aminopeptidase</keyword>
<dbReference type="Gene3D" id="1.10.390.10">
    <property type="entry name" value="Neutral Protease Domain 2"/>
    <property type="match status" value="1"/>
</dbReference>
<name>A0A3M0A325_9GAMM</name>
<feature type="signal peptide" evidence="1">
    <location>
        <begin position="1"/>
        <end position="22"/>
    </location>
</feature>
<organism evidence="3 4">
    <name type="scientific">Umboniibacter marinipuniceus</name>
    <dbReference type="NCBI Taxonomy" id="569599"/>
    <lineage>
        <taxon>Bacteria</taxon>
        <taxon>Pseudomonadati</taxon>
        <taxon>Pseudomonadota</taxon>
        <taxon>Gammaproteobacteria</taxon>
        <taxon>Cellvibrionales</taxon>
        <taxon>Cellvibrionaceae</taxon>
        <taxon>Umboniibacter</taxon>
    </lineage>
</organism>
<proteinExistence type="predicted"/>
<accession>A0A3M0A325</accession>
<keyword evidence="4" id="KW-1185">Reference proteome</keyword>
<dbReference type="GO" id="GO:0008270">
    <property type="term" value="F:zinc ion binding"/>
    <property type="evidence" value="ECO:0007669"/>
    <property type="project" value="InterPro"/>
</dbReference>
<feature type="domain" description="Peptidase M1 membrane alanine aminopeptidase" evidence="2">
    <location>
        <begin position="437"/>
        <end position="587"/>
    </location>
</feature>
<dbReference type="GO" id="GO:0005737">
    <property type="term" value="C:cytoplasm"/>
    <property type="evidence" value="ECO:0007669"/>
    <property type="project" value="TreeGrafter"/>
</dbReference>
<dbReference type="InterPro" id="IPR050344">
    <property type="entry name" value="Peptidase_M1_aminopeptidases"/>
</dbReference>
<protein>
    <submittedName>
        <fullName evidence="3">Aminopeptidase N</fullName>
    </submittedName>
</protein>
<dbReference type="Proteomes" id="UP000267187">
    <property type="component" value="Unassembled WGS sequence"/>
</dbReference>
<feature type="chain" id="PRO_5018177676" evidence="1">
    <location>
        <begin position="23"/>
        <end position="807"/>
    </location>
</feature>
<dbReference type="GO" id="GO:0005615">
    <property type="term" value="C:extracellular space"/>
    <property type="evidence" value="ECO:0007669"/>
    <property type="project" value="TreeGrafter"/>
</dbReference>
<evidence type="ECO:0000259" key="2">
    <source>
        <dbReference type="Pfam" id="PF01433"/>
    </source>
</evidence>
<dbReference type="EMBL" id="REFJ01000004">
    <property type="protein sequence ID" value="RMA79230.1"/>
    <property type="molecule type" value="Genomic_DNA"/>
</dbReference>
<dbReference type="Pfam" id="PF01433">
    <property type="entry name" value="Peptidase_M1"/>
    <property type="match status" value="1"/>
</dbReference>
<keyword evidence="3" id="KW-0645">Protease</keyword>
<dbReference type="SUPFAM" id="SSF55486">
    <property type="entry name" value="Metalloproteases ('zincins'), catalytic domain"/>
    <property type="match status" value="1"/>
</dbReference>
<keyword evidence="1" id="KW-0732">Signal</keyword>
<dbReference type="GO" id="GO:0070006">
    <property type="term" value="F:metalloaminopeptidase activity"/>
    <property type="evidence" value="ECO:0007669"/>
    <property type="project" value="TreeGrafter"/>
</dbReference>
<dbReference type="InterPro" id="IPR027268">
    <property type="entry name" value="Peptidase_M4/M1_CTD_sf"/>
</dbReference>
<reference evidence="3 4" key="1">
    <citation type="submission" date="2018-10" db="EMBL/GenBank/DDBJ databases">
        <title>Genomic Encyclopedia of Type Strains, Phase IV (KMG-IV): sequencing the most valuable type-strain genomes for metagenomic binning, comparative biology and taxonomic classification.</title>
        <authorList>
            <person name="Goeker M."/>
        </authorList>
    </citation>
    <scope>NUCLEOTIDE SEQUENCE [LARGE SCALE GENOMIC DNA]</scope>
    <source>
        <strain evidence="3 4">DSM 25080</strain>
    </source>
</reference>
<comment type="caution">
    <text evidence="3">The sequence shown here is derived from an EMBL/GenBank/DDBJ whole genome shotgun (WGS) entry which is preliminary data.</text>
</comment>
<sequence>MKKMTLIPIVIGALTLPLQLFAADNLGVSGDKFRQLDELLPTPNSYRNAAGAPGHEYWQQQADYDIEVTLDDENQRIIGSEKITYTNNSPDDLTYLWVQLDQNRFEPNSNANLVRTTNTEGNGPNTFSYYGLRNILTAESFDGGYKITKVADRRGNPLSHTIVGTMMRIDLDSPLKSGSKIEFGIDWSYNVFEQKVLGGRSGYEYFERDDNYLYEIAQWYPRMAAYNDVSGWQNKEFLGSGEFAVEFGDYNVKITAPADHIVASTGVLQNPRDVLSAEQRRRLTEAKTADSPVFIVTLEEALENESSRATNTKTWEFEAENVRDFAWASSRKFVWDAQGYKSGGTDTMAMSYYPQEGMPIFDRYSTAAIIHTMEHYNKYAFDYPYPVSISVNGPVGGMEYPMMTFNGPRPVIDEEAEMEDGVVTPEEIMARTYSRGVKWFLIGVVIHEVGHNYYPMIVNSDERQWTWMDEGLNTYVEFLALQAWEDTIDANEQRGEARQIVDYMRSPNQVPIMTNSESILQFGNNAYGKPATALNILRETIMGRELFDYAFREYSERWKFKRPMPADFFRTMEDASGVDLDWFWRGWFYTTDAVDISVDNVRAFSIDTRNPDLEEEFARAKFAQEPLSITRQRNDGMPRKVEEQDQLLDFYNEHDRFTTTNADRNAYNSLVEGLEDWERDLLLVDNNVYVIDFSNLGGLVMPLIIEMHYDDGAKEEVRIPAEVWSRNANNVSKMFVRPAEKILTQVVLDPHWETADIDVANNHYPRQIVESRLQLFKRERSPNMMENWAAELKADEEESSEEEATEE</sequence>
<dbReference type="CDD" id="cd09604">
    <property type="entry name" value="M1_APN_like"/>
    <property type="match status" value="1"/>
</dbReference>
<dbReference type="GO" id="GO:0043171">
    <property type="term" value="P:peptide catabolic process"/>
    <property type="evidence" value="ECO:0007669"/>
    <property type="project" value="TreeGrafter"/>
</dbReference>
<dbReference type="RefSeq" id="WP_245962634.1">
    <property type="nucleotide sequence ID" value="NZ_REFJ01000004.1"/>
</dbReference>
<evidence type="ECO:0000256" key="1">
    <source>
        <dbReference type="SAM" id="SignalP"/>
    </source>
</evidence>
<keyword evidence="3" id="KW-0378">Hydrolase</keyword>
<dbReference type="InterPro" id="IPR014782">
    <property type="entry name" value="Peptidase_M1_dom"/>
</dbReference>
<evidence type="ECO:0000313" key="3">
    <source>
        <dbReference type="EMBL" id="RMA79230.1"/>
    </source>
</evidence>
<dbReference type="GO" id="GO:0016020">
    <property type="term" value="C:membrane"/>
    <property type="evidence" value="ECO:0007669"/>
    <property type="project" value="TreeGrafter"/>
</dbReference>